<protein>
    <submittedName>
        <fullName evidence="1">Uncharacterized protein</fullName>
    </submittedName>
</protein>
<keyword evidence="2" id="KW-1185">Reference proteome</keyword>
<accession>A0A9W9X8Q2</accession>
<sequence>MVDPVALDILATSNFCSLIVNGDAVSVAVERMVTAVAAYTIFGSDILPAQADPTGDPENWTMDEMRRWLQARGLLPNEAATREELLERVKANLRIPRKTSAGP</sequence>
<reference evidence="1" key="1">
    <citation type="submission" date="2022-12" db="EMBL/GenBank/DDBJ databases">
        <authorList>
            <person name="Petersen C."/>
        </authorList>
    </citation>
    <scope>NUCLEOTIDE SEQUENCE</scope>
    <source>
        <strain evidence="1">IBT 17660</strain>
    </source>
</reference>
<organism evidence="1 2">
    <name type="scientific">Penicillium desertorum</name>
    <dbReference type="NCBI Taxonomy" id="1303715"/>
    <lineage>
        <taxon>Eukaryota</taxon>
        <taxon>Fungi</taxon>
        <taxon>Dikarya</taxon>
        <taxon>Ascomycota</taxon>
        <taxon>Pezizomycotina</taxon>
        <taxon>Eurotiomycetes</taxon>
        <taxon>Eurotiomycetidae</taxon>
        <taxon>Eurotiales</taxon>
        <taxon>Aspergillaceae</taxon>
        <taxon>Penicillium</taxon>
    </lineage>
</organism>
<reference evidence="1" key="2">
    <citation type="journal article" date="2023" name="IMA Fungus">
        <title>Comparative genomic study of the Penicillium genus elucidates a diverse pangenome and 15 lateral gene transfer events.</title>
        <authorList>
            <person name="Petersen C."/>
            <person name="Sorensen T."/>
            <person name="Nielsen M.R."/>
            <person name="Sondergaard T.E."/>
            <person name="Sorensen J.L."/>
            <person name="Fitzpatrick D.A."/>
            <person name="Frisvad J.C."/>
            <person name="Nielsen K.L."/>
        </authorList>
    </citation>
    <scope>NUCLEOTIDE SEQUENCE</scope>
    <source>
        <strain evidence="1">IBT 17660</strain>
    </source>
</reference>
<dbReference type="InterPro" id="IPR018803">
    <property type="entry name" value="Ish1/Msc1-like"/>
</dbReference>
<dbReference type="OrthoDB" id="5341873at2759"/>
<dbReference type="AlphaFoldDB" id="A0A9W9X8Q2"/>
<name>A0A9W9X8Q2_9EURO</name>
<gene>
    <name evidence="1" type="ORF">N7530_000469</name>
</gene>
<dbReference type="Pfam" id="PF10281">
    <property type="entry name" value="Ish1"/>
    <property type="match status" value="1"/>
</dbReference>
<dbReference type="Proteomes" id="UP001147760">
    <property type="component" value="Unassembled WGS sequence"/>
</dbReference>
<evidence type="ECO:0000313" key="2">
    <source>
        <dbReference type="Proteomes" id="UP001147760"/>
    </source>
</evidence>
<comment type="caution">
    <text evidence="1">The sequence shown here is derived from an EMBL/GenBank/DDBJ whole genome shotgun (WGS) entry which is preliminary data.</text>
</comment>
<proteinExistence type="predicted"/>
<dbReference type="EMBL" id="JAPWDO010000001">
    <property type="protein sequence ID" value="KAJ5486169.1"/>
    <property type="molecule type" value="Genomic_DNA"/>
</dbReference>
<evidence type="ECO:0000313" key="1">
    <source>
        <dbReference type="EMBL" id="KAJ5486169.1"/>
    </source>
</evidence>